<protein>
    <recommendedName>
        <fullName evidence="4">Tetratricopeptide repeat protein</fullName>
    </recommendedName>
</protein>
<dbReference type="InterPro" id="IPR019734">
    <property type="entry name" value="TPR_rpt"/>
</dbReference>
<feature type="repeat" description="TPR" evidence="1">
    <location>
        <begin position="263"/>
        <end position="296"/>
    </location>
</feature>
<organism evidence="2 3">
    <name type="scientific">Acinetobacter chengduensis</name>
    <dbReference type="NCBI Taxonomy" id="2420890"/>
    <lineage>
        <taxon>Bacteria</taxon>
        <taxon>Pseudomonadati</taxon>
        <taxon>Pseudomonadota</taxon>
        <taxon>Gammaproteobacteria</taxon>
        <taxon>Moraxellales</taxon>
        <taxon>Moraxellaceae</taxon>
        <taxon>Acinetobacter</taxon>
    </lineage>
</organism>
<dbReference type="EMBL" id="RCHC01000028">
    <property type="protein sequence ID" value="RLL17802.1"/>
    <property type="molecule type" value="Genomic_DNA"/>
</dbReference>
<dbReference type="Proteomes" id="UP000280271">
    <property type="component" value="Unassembled WGS sequence"/>
</dbReference>
<evidence type="ECO:0008006" key="4">
    <source>
        <dbReference type="Google" id="ProtNLM"/>
    </source>
</evidence>
<sequence>MNQVTFLQNQFVNIPALRFYGEFSSSPSGEWHICWADSDLEFNSGRGGCRESGRGLFVLYNKFKEEIVLTGWLERPQRAKVIDTGVFCIEDWRFRDQLQSTVYAFSSSGEILIKKTFEGNLFNSDISSDGQYLVCQTANNQNSSDGNLLTFFDIFKRKVLFSRNPVTGWANQYIFMENDSRLGVVHKDVGTYYYDINGNFLDHDRYNEEQLTCNKYEIVIFRAQDLLKSTDLNEEYAHKIIAAIKHSMEILQKHEHHYSSWAALAFKIQGGAYEFLKNKALALHSFEMALELNPKIGVKRKVEKIRKELSLN</sequence>
<proteinExistence type="predicted"/>
<evidence type="ECO:0000313" key="3">
    <source>
        <dbReference type="Proteomes" id="UP000280271"/>
    </source>
</evidence>
<gene>
    <name evidence="2" type="ORF">D9K81_16645</name>
</gene>
<keyword evidence="3" id="KW-1185">Reference proteome</keyword>
<accession>A0ABX9TRG8</accession>
<dbReference type="RefSeq" id="WP_120375062.1">
    <property type="nucleotide sequence ID" value="NZ_RCHC01000028.1"/>
</dbReference>
<name>A0ABX9TRG8_9GAMM</name>
<dbReference type="PROSITE" id="PS50005">
    <property type="entry name" value="TPR"/>
    <property type="match status" value="1"/>
</dbReference>
<comment type="caution">
    <text evidence="2">The sequence shown here is derived from an EMBL/GenBank/DDBJ whole genome shotgun (WGS) entry which is preliminary data.</text>
</comment>
<reference evidence="2 3" key="1">
    <citation type="submission" date="2018-09" db="EMBL/GenBank/DDBJ databases">
        <title>The draft genome of Acinetobacter sp. strains.</title>
        <authorList>
            <person name="Qin J."/>
            <person name="Feng Y."/>
            <person name="Zong Z."/>
        </authorList>
    </citation>
    <scope>NUCLEOTIDE SEQUENCE [LARGE SCALE GENOMIC DNA]</scope>
    <source>
        <strain evidence="2 3">WCHAc060005</strain>
    </source>
</reference>
<evidence type="ECO:0000313" key="2">
    <source>
        <dbReference type="EMBL" id="RLL17802.1"/>
    </source>
</evidence>
<evidence type="ECO:0000256" key="1">
    <source>
        <dbReference type="PROSITE-ProRule" id="PRU00339"/>
    </source>
</evidence>
<keyword evidence="1" id="KW-0802">TPR repeat</keyword>